<feature type="transmembrane region" description="Helical" evidence="1">
    <location>
        <begin position="172"/>
        <end position="198"/>
    </location>
</feature>
<keyword evidence="3" id="KW-1185">Reference proteome</keyword>
<gene>
    <name evidence="2" type="ORF">N4R40_09280</name>
</gene>
<feature type="transmembrane region" description="Helical" evidence="1">
    <location>
        <begin position="282"/>
        <end position="303"/>
    </location>
</feature>
<keyword evidence="1" id="KW-0812">Transmembrane</keyword>
<organism evidence="2 3">
    <name type="scientific">Microbacterium memoriense</name>
    <dbReference type="NCBI Taxonomy" id="2978350"/>
    <lineage>
        <taxon>Bacteria</taxon>
        <taxon>Bacillati</taxon>
        <taxon>Actinomycetota</taxon>
        <taxon>Actinomycetes</taxon>
        <taxon>Micrococcales</taxon>
        <taxon>Microbacteriaceae</taxon>
        <taxon>Microbacterium</taxon>
    </lineage>
</organism>
<dbReference type="EMBL" id="JAODOR010000010">
    <property type="protein sequence ID" value="MCT9002553.1"/>
    <property type="molecule type" value="Genomic_DNA"/>
</dbReference>
<protein>
    <submittedName>
        <fullName evidence="2">Glycosyltransferase 87 family protein</fullName>
    </submittedName>
</protein>
<keyword evidence="1" id="KW-0472">Membrane</keyword>
<evidence type="ECO:0000313" key="2">
    <source>
        <dbReference type="EMBL" id="MCT9002553.1"/>
    </source>
</evidence>
<comment type="caution">
    <text evidence="2">The sequence shown here is derived from an EMBL/GenBank/DDBJ whole genome shotgun (WGS) entry which is preliminary data.</text>
</comment>
<feature type="transmembrane region" description="Helical" evidence="1">
    <location>
        <begin position="134"/>
        <end position="152"/>
    </location>
</feature>
<sequence length="446" mass="47281">MTTLDGGTRVAERLAVLSQRLGVWGMTRRGLLWGFATVHVVYLIGLLHVILFGGTQGDLPLYRLWAMQALHGQWPVLDDPWVYPAGALLPIVAPIVAGAYNYQLVWLILVAVANLLAILALTGGLRRLSGYPAAWYWLLIQILLAPVSMLRLEAFSAPLAIAALVYVARRPAVAGVLIAAGTWIKVWPVALAAAAVTVSSRRRGIIFGGVGVSAVVSATVVAFGGASNLFSFITIQSDRAVQLEAPVATPWVWATVLGIPGSQIRNNIELATREVTGPGEQLAGHLVGVAMPIAFGLILLLLWRARRAAAHASRVTPGFEQRLIVRGSFALVGALIIFNKVGSPQYMLWLTPIVAVGLAVEPDAWRSVAWWMAGISVATTIVFPILYMPLVDADPVAASVLLARNVMLVGVFAVSVAGLWRMGAVASARALAPASLAVTGAVTTQV</sequence>
<feature type="transmembrane region" description="Helical" evidence="1">
    <location>
        <begin position="323"/>
        <end position="339"/>
    </location>
</feature>
<feature type="transmembrane region" description="Helical" evidence="1">
    <location>
        <begin position="104"/>
        <end position="122"/>
    </location>
</feature>
<reference evidence="2 3" key="1">
    <citation type="journal article" date="2024" name="Int. J. Syst. Evol. Microbiol.">
        <title>Microbacterium memoriense sp. nov., a member of the Actinomycetota from marine beach sediment of the north coast of Portugal.</title>
        <authorList>
            <person name="Santos J.D.N.D."/>
            <person name="Klimek D."/>
            <person name="Calusinska M."/>
            <person name="Lobo-da-Cunha A."/>
            <person name="Catita J."/>
            <person name="Goncalves H."/>
            <person name="Gonzalez I."/>
            <person name="Lage O.M."/>
        </authorList>
    </citation>
    <scope>NUCLEOTIDE SEQUENCE [LARGE SCALE GENOMIC DNA]</scope>
    <source>
        <strain evidence="2 3">PMIC_1C1B</strain>
    </source>
</reference>
<name>A0ABT2PD89_9MICO</name>
<feature type="transmembrane region" description="Helical" evidence="1">
    <location>
        <begin position="205"/>
        <end position="226"/>
    </location>
</feature>
<feature type="transmembrane region" description="Helical" evidence="1">
    <location>
        <begin position="368"/>
        <end position="390"/>
    </location>
</feature>
<keyword evidence="1" id="KW-1133">Transmembrane helix</keyword>
<feature type="transmembrane region" description="Helical" evidence="1">
    <location>
        <begin position="396"/>
        <end position="420"/>
    </location>
</feature>
<evidence type="ECO:0000256" key="1">
    <source>
        <dbReference type="SAM" id="Phobius"/>
    </source>
</evidence>
<dbReference type="RefSeq" id="WP_261607081.1">
    <property type="nucleotide sequence ID" value="NZ_JAODOR010000010.1"/>
</dbReference>
<dbReference type="Proteomes" id="UP001300496">
    <property type="component" value="Unassembled WGS sequence"/>
</dbReference>
<accession>A0ABT2PD89</accession>
<evidence type="ECO:0000313" key="3">
    <source>
        <dbReference type="Proteomes" id="UP001300496"/>
    </source>
</evidence>
<feature type="transmembrane region" description="Helical" evidence="1">
    <location>
        <begin position="30"/>
        <end position="52"/>
    </location>
</feature>
<proteinExistence type="predicted"/>